<dbReference type="Proteomes" id="UP001159364">
    <property type="component" value="Linkage Group LG11"/>
</dbReference>
<evidence type="ECO:0000313" key="3">
    <source>
        <dbReference type="Proteomes" id="UP001159364"/>
    </source>
</evidence>
<sequence>MGESKTFRGRGQAAPPNPREEKVDIVEEEVQEQILFPHNPIEEVENVEEEVGEQIPV</sequence>
<comment type="caution">
    <text evidence="2">The sequence shown here is derived from an EMBL/GenBank/DDBJ whole genome shotgun (WGS) entry which is preliminary data.</text>
</comment>
<dbReference type="AlphaFoldDB" id="A0AAV8SCP4"/>
<gene>
    <name evidence="2" type="ORF">K2173_012342</name>
</gene>
<dbReference type="EMBL" id="JAIWQS010000011">
    <property type="protein sequence ID" value="KAJ8749791.1"/>
    <property type="molecule type" value="Genomic_DNA"/>
</dbReference>
<evidence type="ECO:0000256" key="1">
    <source>
        <dbReference type="SAM" id="MobiDB-lite"/>
    </source>
</evidence>
<organism evidence="2 3">
    <name type="scientific">Erythroxylum novogranatense</name>
    <dbReference type="NCBI Taxonomy" id="1862640"/>
    <lineage>
        <taxon>Eukaryota</taxon>
        <taxon>Viridiplantae</taxon>
        <taxon>Streptophyta</taxon>
        <taxon>Embryophyta</taxon>
        <taxon>Tracheophyta</taxon>
        <taxon>Spermatophyta</taxon>
        <taxon>Magnoliopsida</taxon>
        <taxon>eudicotyledons</taxon>
        <taxon>Gunneridae</taxon>
        <taxon>Pentapetalae</taxon>
        <taxon>rosids</taxon>
        <taxon>fabids</taxon>
        <taxon>Malpighiales</taxon>
        <taxon>Erythroxylaceae</taxon>
        <taxon>Erythroxylum</taxon>
    </lineage>
</organism>
<name>A0AAV8SCP4_9ROSI</name>
<evidence type="ECO:0000313" key="2">
    <source>
        <dbReference type="EMBL" id="KAJ8749791.1"/>
    </source>
</evidence>
<keyword evidence="3" id="KW-1185">Reference proteome</keyword>
<proteinExistence type="predicted"/>
<accession>A0AAV8SCP4</accession>
<feature type="region of interest" description="Disordered" evidence="1">
    <location>
        <begin position="1"/>
        <end position="21"/>
    </location>
</feature>
<protein>
    <submittedName>
        <fullName evidence="2">Uncharacterized protein</fullName>
    </submittedName>
</protein>
<reference evidence="2 3" key="1">
    <citation type="submission" date="2021-09" db="EMBL/GenBank/DDBJ databases">
        <title>Genomic insights and catalytic innovation underlie evolution of tropane alkaloids biosynthesis.</title>
        <authorList>
            <person name="Wang Y.-J."/>
            <person name="Tian T."/>
            <person name="Huang J.-P."/>
            <person name="Huang S.-X."/>
        </authorList>
    </citation>
    <scope>NUCLEOTIDE SEQUENCE [LARGE SCALE GENOMIC DNA]</scope>
    <source>
        <strain evidence="2">KIB-2018</strain>
        <tissue evidence="2">Leaf</tissue>
    </source>
</reference>